<dbReference type="Proteomes" id="UP001174909">
    <property type="component" value="Unassembled WGS sequence"/>
</dbReference>
<dbReference type="Gene3D" id="3.40.50.150">
    <property type="entry name" value="Vaccinia Virus protein VP39"/>
    <property type="match status" value="1"/>
</dbReference>
<sequence length="247" mass="27884">MVSQFPQQLDTMRFQTPTGQAALIRRLGLAMDPQRFPPEFFQREDDTNDAEFFTMPRLVVHIDDGAIVAVGRLFQQLIPEDAEVLDLMSSWRTHWPEEHPRRRIVGLGMNATEMADNPQLNEYLLKDINADPSLPFEDASFDAVVITVSVQYLTQPVIVFSEVSRILRPGGVFIVTFSNRCFPTKAVRVWRSSNDEDHVELVSSYMQHAGGFNGVRGGIANPDMAPPGDPLFAVFAYKETDPEGRER</sequence>
<proteinExistence type="predicted"/>
<reference evidence="2" key="1">
    <citation type="submission" date="2023-03" db="EMBL/GenBank/DDBJ databases">
        <authorList>
            <person name="Steffen K."/>
            <person name="Cardenas P."/>
        </authorList>
    </citation>
    <scope>NUCLEOTIDE SEQUENCE</scope>
</reference>
<evidence type="ECO:0000259" key="1">
    <source>
        <dbReference type="Pfam" id="PF08241"/>
    </source>
</evidence>
<dbReference type="PANTHER" id="PTHR43036">
    <property type="entry name" value="OSJNBB0011N17.9 PROTEIN"/>
    <property type="match status" value="1"/>
</dbReference>
<dbReference type="PANTHER" id="PTHR43036:SF2">
    <property type="entry name" value="OS04G0481300 PROTEIN"/>
    <property type="match status" value="1"/>
</dbReference>
<dbReference type="InterPro" id="IPR029063">
    <property type="entry name" value="SAM-dependent_MTases_sf"/>
</dbReference>
<dbReference type="CDD" id="cd02440">
    <property type="entry name" value="AdoMet_MTases"/>
    <property type="match status" value="1"/>
</dbReference>
<keyword evidence="3" id="KW-1185">Reference proteome</keyword>
<evidence type="ECO:0000313" key="2">
    <source>
        <dbReference type="EMBL" id="CAI8030094.1"/>
    </source>
</evidence>
<evidence type="ECO:0000313" key="3">
    <source>
        <dbReference type="Proteomes" id="UP001174909"/>
    </source>
</evidence>
<dbReference type="SUPFAM" id="SSF53335">
    <property type="entry name" value="S-adenosyl-L-methionine-dependent methyltransferases"/>
    <property type="match status" value="1"/>
</dbReference>
<comment type="caution">
    <text evidence="2">The sequence shown here is derived from an EMBL/GenBank/DDBJ whole genome shotgun (WGS) entry which is preliminary data.</text>
</comment>
<dbReference type="EMBL" id="CASHTH010002458">
    <property type="protein sequence ID" value="CAI8030094.1"/>
    <property type="molecule type" value="Genomic_DNA"/>
</dbReference>
<organism evidence="2 3">
    <name type="scientific">Geodia barretti</name>
    <name type="common">Barrett's horny sponge</name>
    <dbReference type="NCBI Taxonomy" id="519541"/>
    <lineage>
        <taxon>Eukaryota</taxon>
        <taxon>Metazoa</taxon>
        <taxon>Porifera</taxon>
        <taxon>Demospongiae</taxon>
        <taxon>Heteroscleromorpha</taxon>
        <taxon>Tetractinellida</taxon>
        <taxon>Astrophorina</taxon>
        <taxon>Geodiidae</taxon>
        <taxon>Geodia</taxon>
    </lineage>
</organism>
<dbReference type="GO" id="GO:0008757">
    <property type="term" value="F:S-adenosylmethionine-dependent methyltransferase activity"/>
    <property type="evidence" value="ECO:0007669"/>
    <property type="project" value="InterPro"/>
</dbReference>
<accession>A0AA35SIJ6</accession>
<dbReference type="InterPro" id="IPR013216">
    <property type="entry name" value="Methyltransf_11"/>
</dbReference>
<feature type="domain" description="Methyltransferase type 11" evidence="1">
    <location>
        <begin position="115"/>
        <end position="175"/>
    </location>
</feature>
<gene>
    <name evidence="2" type="ORF">GBAR_LOCUS17056</name>
</gene>
<dbReference type="Pfam" id="PF08241">
    <property type="entry name" value="Methyltransf_11"/>
    <property type="match status" value="1"/>
</dbReference>
<name>A0AA35SIJ6_GEOBA</name>
<protein>
    <recommendedName>
        <fullName evidence="1">Methyltransferase type 11 domain-containing protein</fullName>
    </recommendedName>
</protein>
<dbReference type="AlphaFoldDB" id="A0AA35SIJ6"/>